<reference evidence="3 4" key="1">
    <citation type="submission" date="2018-04" db="EMBL/GenBank/DDBJ databases">
        <title>Genomic Encyclopedia of Archaeal and Bacterial Type Strains, Phase II (KMG-II): from individual species to whole genera.</title>
        <authorList>
            <person name="Goeker M."/>
        </authorList>
    </citation>
    <scope>NUCLEOTIDE SEQUENCE [LARGE SCALE GENOMIC DNA]</scope>
    <source>
        <strain evidence="3 4">DSM 100434</strain>
    </source>
</reference>
<dbReference type="OrthoDB" id="9784036at2"/>
<dbReference type="PANTHER" id="PTHR40841:SF2">
    <property type="entry name" value="SIDEROPHORE-DEGRADING ESTERASE (EUROFUNG)"/>
    <property type="match status" value="1"/>
</dbReference>
<organism evidence="3 4">
    <name type="scientific">Celeribacter persicus</name>
    <dbReference type="NCBI Taxonomy" id="1651082"/>
    <lineage>
        <taxon>Bacteria</taxon>
        <taxon>Pseudomonadati</taxon>
        <taxon>Pseudomonadota</taxon>
        <taxon>Alphaproteobacteria</taxon>
        <taxon>Rhodobacterales</taxon>
        <taxon>Roseobacteraceae</taxon>
        <taxon>Celeribacter</taxon>
    </lineage>
</organism>
<comment type="caution">
    <text evidence="3">The sequence shown here is derived from an EMBL/GenBank/DDBJ whole genome shotgun (WGS) entry which is preliminary data.</text>
</comment>
<keyword evidence="4" id="KW-1185">Reference proteome</keyword>
<dbReference type="EMBL" id="QAOH01000029">
    <property type="protein sequence ID" value="PTQ66356.1"/>
    <property type="molecule type" value="Genomic_DNA"/>
</dbReference>
<gene>
    <name evidence="3" type="ORF">C8N42_12910</name>
</gene>
<evidence type="ECO:0008006" key="5">
    <source>
        <dbReference type="Google" id="ProtNLM"/>
    </source>
</evidence>
<sequence length="308" mass="33035">MSQPLAASLAARLALPSVIPAAVLDLPPHKGRESRHLVLKAPCDSHRIEILDLPEVRHPLAAPDAAPYRIFRAVPRGMPPASGWPVLYLLDGNAAFDFLSAADLAQVPGLVLIGIGQDTRGQFERLSRARDLTFPKPGQVGLIPDAGYGDRPSGGAPEFLPLLTGVLREHSEDGIRIDATRRTLWGHSLGGLFVLNVMLRAPESFARYAAISPSLWWNPERFTPVLEAALSMPMPETALPLYMGVGSREQRTGSDGPPPDGPPEAFMALVSRLAETGRFDLMTQIYEGAMHIASLPSSLPATLSLAAA</sequence>
<accession>A0A2T5H466</accession>
<protein>
    <recommendedName>
        <fullName evidence="5">Esterase</fullName>
    </recommendedName>
</protein>
<dbReference type="PANTHER" id="PTHR40841">
    <property type="entry name" value="SIDEROPHORE TRIACETYLFUSARININE C ESTERASE"/>
    <property type="match status" value="1"/>
</dbReference>
<dbReference type="RefSeq" id="WP_107818077.1">
    <property type="nucleotide sequence ID" value="NZ_QAOH01000029.1"/>
</dbReference>
<dbReference type="GO" id="GO:0016788">
    <property type="term" value="F:hydrolase activity, acting on ester bonds"/>
    <property type="evidence" value="ECO:0007669"/>
    <property type="project" value="TreeGrafter"/>
</dbReference>
<dbReference type="SUPFAM" id="SSF53474">
    <property type="entry name" value="alpha/beta-Hydrolases"/>
    <property type="match status" value="1"/>
</dbReference>
<dbReference type="InterPro" id="IPR052558">
    <property type="entry name" value="Siderophore_Hydrolase_D"/>
</dbReference>
<dbReference type="InterPro" id="IPR029058">
    <property type="entry name" value="AB_hydrolase_fold"/>
</dbReference>
<evidence type="ECO:0000256" key="2">
    <source>
        <dbReference type="ARBA" id="ARBA00022801"/>
    </source>
</evidence>
<evidence type="ECO:0000313" key="4">
    <source>
        <dbReference type="Proteomes" id="UP000244077"/>
    </source>
</evidence>
<comment type="similarity">
    <text evidence="1">Belongs to the esterase D family.</text>
</comment>
<proteinExistence type="inferred from homology"/>
<dbReference type="Proteomes" id="UP000244077">
    <property type="component" value="Unassembled WGS sequence"/>
</dbReference>
<keyword evidence="2" id="KW-0378">Hydrolase</keyword>
<evidence type="ECO:0000313" key="3">
    <source>
        <dbReference type="EMBL" id="PTQ66356.1"/>
    </source>
</evidence>
<dbReference type="InterPro" id="IPR000801">
    <property type="entry name" value="Esterase-like"/>
</dbReference>
<dbReference type="AlphaFoldDB" id="A0A2T5H466"/>
<name>A0A2T5H466_9RHOB</name>
<evidence type="ECO:0000256" key="1">
    <source>
        <dbReference type="ARBA" id="ARBA00005622"/>
    </source>
</evidence>
<dbReference type="Gene3D" id="3.40.50.1820">
    <property type="entry name" value="alpha/beta hydrolase"/>
    <property type="match status" value="1"/>
</dbReference>
<dbReference type="Pfam" id="PF00756">
    <property type="entry name" value="Esterase"/>
    <property type="match status" value="1"/>
</dbReference>